<dbReference type="Pfam" id="PF09835">
    <property type="entry name" value="DUF2062"/>
    <property type="match status" value="1"/>
</dbReference>
<dbReference type="InterPro" id="IPR018639">
    <property type="entry name" value="DUF2062"/>
</dbReference>
<evidence type="ECO:0000259" key="3">
    <source>
        <dbReference type="Pfam" id="PF09835"/>
    </source>
</evidence>
<keyword evidence="1" id="KW-0472">Membrane</keyword>
<gene>
    <name evidence="4" type="ORF">FK004_05385</name>
</gene>
<dbReference type="EMBL" id="CP020919">
    <property type="protein sequence ID" value="AWG24705.1"/>
    <property type="molecule type" value="Genomic_DNA"/>
</dbReference>
<evidence type="ECO:0000259" key="2">
    <source>
        <dbReference type="Pfam" id="PF00535"/>
    </source>
</evidence>
<evidence type="ECO:0000313" key="5">
    <source>
        <dbReference type="Proteomes" id="UP000244677"/>
    </source>
</evidence>
<organism evidence="4 5">
    <name type="scientific">Flavobacterium kingsejongi</name>
    <dbReference type="NCBI Taxonomy" id="1678728"/>
    <lineage>
        <taxon>Bacteria</taxon>
        <taxon>Pseudomonadati</taxon>
        <taxon>Bacteroidota</taxon>
        <taxon>Flavobacteriia</taxon>
        <taxon>Flavobacteriales</taxon>
        <taxon>Flavobacteriaceae</taxon>
        <taxon>Flavobacterium</taxon>
    </lineage>
</organism>
<keyword evidence="1" id="KW-1133">Transmembrane helix</keyword>
<dbReference type="PANTHER" id="PTHR10859">
    <property type="entry name" value="GLYCOSYL TRANSFERASE"/>
    <property type="match status" value="1"/>
</dbReference>
<dbReference type="KEGG" id="fki:FK004_05385"/>
<keyword evidence="1" id="KW-0812">Transmembrane</keyword>
<dbReference type="GO" id="GO:0016740">
    <property type="term" value="F:transferase activity"/>
    <property type="evidence" value="ECO:0007669"/>
    <property type="project" value="UniProtKB-KW"/>
</dbReference>
<dbReference type="Proteomes" id="UP000244677">
    <property type="component" value="Chromosome"/>
</dbReference>
<feature type="domain" description="DUF2062" evidence="3">
    <location>
        <begin position="259"/>
        <end position="386"/>
    </location>
</feature>
<reference evidence="4 5" key="1">
    <citation type="submission" date="2017-04" db="EMBL/GenBank/DDBJ databases">
        <title>Complete genome sequence of Flavobacterium kingsejong AJ004.</title>
        <authorList>
            <person name="Lee P.C."/>
        </authorList>
    </citation>
    <scope>NUCLEOTIDE SEQUENCE [LARGE SCALE GENOMIC DNA]</scope>
    <source>
        <strain evidence="4 5">AJ004</strain>
    </source>
</reference>
<accession>A0A2S1LLT6</accession>
<dbReference type="Pfam" id="PF00535">
    <property type="entry name" value="Glycos_transf_2"/>
    <property type="match status" value="1"/>
</dbReference>
<dbReference type="CDD" id="cd04179">
    <property type="entry name" value="DPM_DPG-synthase_like"/>
    <property type="match status" value="1"/>
</dbReference>
<sequence>MDPAIPFYDQMNQLKCCVIIPTYNNHKTLKGVIEGVLQYTNNIIVINDGATDSTSIILSGYPELEVIHLEHNRGKGNALRLGFRKALSLGYDHAITIDSDGQHFPEDIPVFIEYLKEAGEAILLIGSRNMQQEGVPKKSSFGNTFSNFWFWFETGNKLDDTQSGYRLYPLHTIPTTFYTRKFEFEIEVIVRSAWKGVPVKNIGIQVWYDLKERVSHFRPFKDFTRISILNTVLVFISIFYIRPRDFFRKIKKKGFKKFFFENILESGDSPSKKALSIALGIFIGIAPFWGFQTVLVLFLAYLLRLNKVIAFAFSNVSFPPFIPFIIYGSLQIGSFFVPRTAPVLEDTASAMDMIRQNLLQYITGSFILAAVMSALFGTVGYIILAFFSSKSPKPLRNA</sequence>
<dbReference type="InterPro" id="IPR001173">
    <property type="entry name" value="Glyco_trans_2-like"/>
</dbReference>
<keyword evidence="5" id="KW-1185">Reference proteome</keyword>
<name>A0A2S1LLT6_9FLAO</name>
<dbReference type="GO" id="GO:0006487">
    <property type="term" value="P:protein N-linked glycosylation"/>
    <property type="evidence" value="ECO:0007669"/>
    <property type="project" value="TreeGrafter"/>
</dbReference>
<evidence type="ECO:0000313" key="4">
    <source>
        <dbReference type="EMBL" id="AWG24705.1"/>
    </source>
</evidence>
<dbReference type="OrthoDB" id="9810303at2"/>
<dbReference type="Gene3D" id="3.90.550.10">
    <property type="entry name" value="Spore Coat Polysaccharide Biosynthesis Protein SpsA, Chain A"/>
    <property type="match status" value="1"/>
</dbReference>
<feature type="transmembrane region" description="Helical" evidence="1">
    <location>
        <begin position="361"/>
        <end position="387"/>
    </location>
</feature>
<feature type="domain" description="Glycosyltransferase 2-like" evidence="2">
    <location>
        <begin position="17"/>
        <end position="146"/>
    </location>
</feature>
<feature type="transmembrane region" description="Helical" evidence="1">
    <location>
        <begin position="274"/>
        <end position="301"/>
    </location>
</feature>
<proteinExistence type="predicted"/>
<keyword evidence="4" id="KW-0808">Transferase</keyword>
<dbReference type="SUPFAM" id="SSF53448">
    <property type="entry name" value="Nucleotide-diphospho-sugar transferases"/>
    <property type="match status" value="1"/>
</dbReference>
<dbReference type="PANTHER" id="PTHR10859:SF91">
    <property type="entry name" value="DOLICHYL-PHOSPHATE BETA-GLUCOSYLTRANSFERASE"/>
    <property type="match status" value="1"/>
</dbReference>
<evidence type="ECO:0000256" key="1">
    <source>
        <dbReference type="SAM" id="Phobius"/>
    </source>
</evidence>
<protein>
    <submittedName>
        <fullName evidence="4">Glycosyltransferase</fullName>
    </submittedName>
</protein>
<dbReference type="AlphaFoldDB" id="A0A2S1LLT6"/>
<feature type="transmembrane region" description="Helical" evidence="1">
    <location>
        <begin position="223"/>
        <end position="241"/>
    </location>
</feature>
<dbReference type="InterPro" id="IPR029044">
    <property type="entry name" value="Nucleotide-diphossugar_trans"/>
</dbReference>
<feature type="transmembrane region" description="Helical" evidence="1">
    <location>
        <begin position="308"/>
        <end position="330"/>
    </location>
</feature>